<gene>
    <name evidence="4" type="ORF">EW146_g6137</name>
</gene>
<dbReference type="PROSITE" id="PS50157">
    <property type="entry name" value="ZINC_FINGER_C2H2_2"/>
    <property type="match status" value="1"/>
</dbReference>
<feature type="region of interest" description="Disordered" evidence="2">
    <location>
        <begin position="340"/>
        <end position="360"/>
    </location>
</feature>
<feature type="compositionally biased region" description="Basic and acidic residues" evidence="2">
    <location>
        <begin position="186"/>
        <end position="195"/>
    </location>
</feature>
<feature type="compositionally biased region" description="Basic and acidic residues" evidence="2">
    <location>
        <begin position="344"/>
        <end position="358"/>
    </location>
</feature>
<keyword evidence="1" id="KW-0479">Metal-binding</keyword>
<name>A0A4S4LPF5_9AGAM</name>
<dbReference type="InterPro" id="IPR013087">
    <property type="entry name" value="Znf_C2H2_type"/>
</dbReference>
<evidence type="ECO:0000256" key="2">
    <source>
        <dbReference type="SAM" id="MobiDB-lite"/>
    </source>
</evidence>
<keyword evidence="1" id="KW-0862">Zinc</keyword>
<feature type="region of interest" description="Disordered" evidence="2">
    <location>
        <begin position="166"/>
        <end position="217"/>
    </location>
</feature>
<feature type="domain" description="C2H2-type" evidence="3">
    <location>
        <begin position="221"/>
        <end position="251"/>
    </location>
</feature>
<feature type="compositionally biased region" description="Acidic residues" evidence="2">
    <location>
        <begin position="198"/>
        <end position="209"/>
    </location>
</feature>
<evidence type="ECO:0000313" key="5">
    <source>
        <dbReference type="Proteomes" id="UP000310158"/>
    </source>
</evidence>
<reference evidence="4 5" key="1">
    <citation type="submission" date="2019-02" db="EMBL/GenBank/DDBJ databases">
        <title>Genome sequencing of the rare red list fungi Bondarzewia mesenterica.</title>
        <authorList>
            <person name="Buettner E."/>
            <person name="Kellner H."/>
        </authorList>
    </citation>
    <scope>NUCLEOTIDE SEQUENCE [LARGE SCALE GENOMIC DNA]</scope>
    <source>
        <strain evidence="4 5">DSM 108281</strain>
    </source>
</reference>
<proteinExistence type="predicted"/>
<dbReference type="EMBL" id="SGPL01000296">
    <property type="protein sequence ID" value="THH14166.1"/>
    <property type="molecule type" value="Genomic_DNA"/>
</dbReference>
<dbReference type="AlphaFoldDB" id="A0A4S4LPF5"/>
<accession>A0A4S4LPF5</accession>
<dbReference type="GO" id="GO:0008270">
    <property type="term" value="F:zinc ion binding"/>
    <property type="evidence" value="ECO:0007669"/>
    <property type="project" value="UniProtKB-KW"/>
</dbReference>
<organism evidence="4 5">
    <name type="scientific">Bondarzewia mesenterica</name>
    <dbReference type="NCBI Taxonomy" id="1095465"/>
    <lineage>
        <taxon>Eukaryota</taxon>
        <taxon>Fungi</taxon>
        <taxon>Dikarya</taxon>
        <taxon>Basidiomycota</taxon>
        <taxon>Agaricomycotina</taxon>
        <taxon>Agaricomycetes</taxon>
        <taxon>Russulales</taxon>
        <taxon>Bondarzewiaceae</taxon>
        <taxon>Bondarzewia</taxon>
    </lineage>
</organism>
<evidence type="ECO:0000313" key="4">
    <source>
        <dbReference type="EMBL" id="THH14166.1"/>
    </source>
</evidence>
<keyword evidence="5" id="KW-1185">Reference proteome</keyword>
<evidence type="ECO:0000256" key="1">
    <source>
        <dbReference type="PROSITE-ProRule" id="PRU00042"/>
    </source>
</evidence>
<comment type="caution">
    <text evidence="4">The sequence shown here is derived from an EMBL/GenBank/DDBJ whole genome shotgun (WGS) entry which is preliminary data.</text>
</comment>
<dbReference type="Gene3D" id="3.30.160.60">
    <property type="entry name" value="Classic Zinc Finger"/>
    <property type="match status" value="1"/>
</dbReference>
<evidence type="ECO:0000259" key="3">
    <source>
        <dbReference type="PROSITE" id="PS50157"/>
    </source>
</evidence>
<dbReference type="OrthoDB" id="6077919at2759"/>
<keyword evidence="1" id="KW-0863">Zinc-finger</keyword>
<dbReference type="Proteomes" id="UP000310158">
    <property type="component" value="Unassembled WGS sequence"/>
</dbReference>
<sequence>MPSFPHVLQASQGCLPRISIGHIFSSRDFGRGANGVYARSEYTTITNFNAIVGAHYPTELNFGNAAYISSSHPPVPNVGLLPSHTFGTPNYVLPNGIPYDPRASRYNHQGQYVPQLLPSTVASVRADTRVEFTVAAPLLPAARRVFIPYDPVTRKFNTAMVTQNGTIDVDADGPPPTSGIIECDGDGGKESDKNQNSENEEDELMSDGEADPKAAGGSTEHRCILCDKTFASHRGLQLHEMSAKAHSLFRFFCGCGGSYTRSSSLRRHLPCPAFQESDLIPRRLTPEERAAELERRAKLVRKAEFRKTGRLKKEERRKNIIEWRNVMKLDETANSDEAYVEHSSALEKGKEAKELGKEEDYDEMTDLDLWFAEQAS</sequence>
<protein>
    <recommendedName>
        <fullName evidence="3">C2H2-type domain-containing protein</fullName>
    </recommendedName>
</protein>